<dbReference type="Gene3D" id="3.10.290.10">
    <property type="entry name" value="RNA-binding S4 domain"/>
    <property type="match status" value="1"/>
</dbReference>
<dbReference type="InterPro" id="IPR036986">
    <property type="entry name" value="S4_RNA-bd_sf"/>
</dbReference>
<dbReference type="EMBL" id="CP039381">
    <property type="protein sequence ID" value="QCT06526.1"/>
    <property type="molecule type" value="Genomic_DNA"/>
</dbReference>
<dbReference type="InterPro" id="IPR002942">
    <property type="entry name" value="S4_RNA-bd"/>
</dbReference>
<dbReference type="Gene3D" id="3.30.70.580">
    <property type="entry name" value="Pseudouridine synthase I, catalytic domain, N-terminal subdomain"/>
    <property type="match status" value="1"/>
</dbReference>
<evidence type="ECO:0000256" key="3">
    <source>
        <dbReference type="PROSITE-ProRule" id="PRU00182"/>
    </source>
</evidence>
<keyword evidence="3" id="KW-0694">RNA-binding</keyword>
<feature type="domain" description="RNA-binding S4" evidence="4">
    <location>
        <begin position="1"/>
        <end position="64"/>
    </location>
</feature>
<dbReference type="SMART" id="SM00363">
    <property type="entry name" value="S4"/>
    <property type="match status" value="1"/>
</dbReference>
<evidence type="ECO:0000256" key="1">
    <source>
        <dbReference type="ARBA" id="ARBA00008348"/>
    </source>
</evidence>
<dbReference type="PANTHER" id="PTHR47683">
    <property type="entry name" value="PSEUDOURIDINE SYNTHASE FAMILY PROTEIN-RELATED"/>
    <property type="match status" value="1"/>
</dbReference>
<reference evidence="5 6" key="1">
    <citation type="submission" date="2019-04" db="EMBL/GenBank/DDBJ databases">
        <authorList>
            <person name="Embree M."/>
            <person name="Gaffney J.R."/>
        </authorList>
    </citation>
    <scope>NUCLEOTIDE SEQUENCE [LARGE SCALE GENOMIC DNA]</scope>
    <source>
        <strain evidence="5 6">JE7A12</strain>
    </source>
</reference>
<dbReference type="GO" id="GO:0005829">
    <property type="term" value="C:cytosol"/>
    <property type="evidence" value="ECO:0007669"/>
    <property type="project" value="UniProtKB-ARBA"/>
</dbReference>
<dbReference type="CDD" id="cd00165">
    <property type="entry name" value="S4"/>
    <property type="match status" value="1"/>
</dbReference>
<dbReference type="Pfam" id="PF01479">
    <property type="entry name" value="S4"/>
    <property type="match status" value="1"/>
</dbReference>
<dbReference type="Gene3D" id="3.30.70.1560">
    <property type="entry name" value="Alpha-L RNA-binding motif"/>
    <property type="match status" value="1"/>
</dbReference>
<dbReference type="OrthoDB" id="9807213at2"/>
<dbReference type="RefSeq" id="WP_138156592.1">
    <property type="nucleotide sequence ID" value="NZ_CP039381.1"/>
</dbReference>
<evidence type="ECO:0000313" key="6">
    <source>
        <dbReference type="Proteomes" id="UP000301475"/>
    </source>
</evidence>
<name>A0A4P8XU34_9FIRM</name>
<accession>A0A4P8XU34</accession>
<dbReference type="GO" id="GO:0003723">
    <property type="term" value="F:RNA binding"/>
    <property type="evidence" value="ECO:0007669"/>
    <property type="project" value="UniProtKB-KW"/>
</dbReference>
<dbReference type="PANTHER" id="PTHR47683:SF4">
    <property type="entry name" value="PSEUDOURIDINE SYNTHASE"/>
    <property type="match status" value="1"/>
</dbReference>
<dbReference type="SUPFAM" id="SSF55174">
    <property type="entry name" value="Alpha-L RNA-binding motif"/>
    <property type="match status" value="1"/>
</dbReference>
<dbReference type="SUPFAM" id="SSF55120">
    <property type="entry name" value="Pseudouridine synthase"/>
    <property type="match status" value="1"/>
</dbReference>
<organism evidence="5 6">
    <name type="scientific">Ruminococcus bovis</name>
    <dbReference type="NCBI Taxonomy" id="2564099"/>
    <lineage>
        <taxon>Bacteria</taxon>
        <taxon>Bacillati</taxon>
        <taxon>Bacillota</taxon>
        <taxon>Clostridia</taxon>
        <taxon>Eubacteriales</taxon>
        <taxon>Oscillospiraceae</taxon>
        <taxon>Ruminococcus</taxon>
    </lineage>
</organism>
<evidence type="ECO:0000259" key="4">
    <source>
        <dbReference type="SMART" id="SM00363"/>
    </source>
</evidence>
<keyword evidence="6" id="KW-1185">Reference proteome</keyword>
<dbReference type="GO" id="GO:0000455">
    <property type="term" value="P:enzyme-directed rRNA pseudouridine synthesis"/>
    <property type="evidence" value="ECO:0007669"/>
    <property type="project" value="UniProtKB-ARBA"/>
</dbReference>
<dbReference type="GO" id="GO:0120159">
    <property type="term" value="F:rRNA pseudouridine synthase activity"/>
    <property type="evidence" value="ECO:0007669"/>
    <property type="project" value="UniProtKB-ARBA"/>
</dbReference>
<dbReference type="Pfam" id="PF00849">
    <property type="entry name" value="PseudoU_synth_2"/>
    <property type="match status" value="1"/>
</dbReference>
<dbReference type="InterPro" id="IPR020094">
    <property type="entry name" value="TruA/RsuA/RluB/E/F_N"/>
</dbReference>
<dbReference type="CDD" id="cd02553">
    <property type="entry name" value="PseudoU_synth_RsuA"/>
    <property type="match status" value="1"/>
</dbReference>
<dbReference type="NCBIfam" id="TIGR00093">
    <property type="entry name" value="pseudouridine synthase"/>
    <property type="match status" value="1"/>
</dbReference>
<proteinExistence type="inferred from homology"/>
<evidence type="ECO:0000313" key="5">
    <source>
        <dbReference type="EMBL" id="QCT06526.1"/>
    </source>
</evidence>
<protein>
    <submittedName>
        <fullName evidence="5">rRNA pseudouridine synthase</fullName>
    </submittedName>
</protein>
<dbReference type="InterPro" id="IPR020103">
    <property type="entry name" value="PsdUridine_synth_cat_dom_sf"/>
</dbReference>
<sequence length="234" mass="26910">MRIDKFLVSQNICTRKEAQKLVRKGLVKIDGEIIKKPETKLDPNVNKVTVDGKDISYQEYVYIIMNKPKGYISASNDKNAETVVDLVPKEMRRKNLFPAGRLDKDTTGMLIITDDGDFAHRMLSPKKHVEKVYKATLDGEVTDEMVENFRKGISFYDGTLCLSAKLLPNKENPHIARVIIREGKYHQVKKMFLTQGLTVKELHREQIGMLKLPKDLAPGECRFMQEDEKRNIFL</sequence>
<evidence type="ECO:0000256" key="2">
    <source>
        <dbReference type="ARBA" id="ARBA00023235"/>
    </source>
</evidence>
<dbReference type="InterPro" id="IPR050343">
    <property type="entry name" value="RsuA_PseudoU_synthase"/>
</dbReference>
<dbReference type="InterPro" id="IPR000748">
    <property type="entry name" value="PsdUridine_synth_RsuA/RluB/E/F"/>
</dbReference>
<dbReference type="FunFam" id="3.30.70.1560:FF:000001">
    <property type="entry name" value="Pseudouridine synthase"/>
    <property type="match status" value="1"/>
</dbReference>
<dbReference type="InterPro" id="IPR042092">
    <property type="entry name" value="PsdUridine_s_RsuA/RluB/E/F_cat"/>
</dbReference>
<dbReference type="KEGG" id="ruj:E5Z56_03750"/>
<comment type="similarity">
    <text evidence="1">Belongs to the pseudouridine synthase RsuA family.</text>
</comment>
<dbReference type="Proteomes" id="UP000301475">
    <property type="component" value="Chromosome"/>
</dbReference>
<dbReference type="PROSITE" id="PS50889">
    <property type="entry name" value="S4"/>
    <property type="match status" value="1"/>
</dbReference>
<dbReference type="AlphaFoldDB" id="A0A4P8XU34"/>
<gene>
    <name evidence="5" type="ORF">E5Z56_03750</name>
</gene>
<keyword evidence="2" id="KW-0413">Isomerase</keyword>
<dbReference type="InterPro" id="IPR006145">
    <property type="entry name" value="PsdUridine_synth_RsuA/RluA"/>
</dbReference>